<dbReference type="EMBL" id="PVWQ01000007">
    <property type="protein sequence ID" value="RDW76898.1"/>
    <property type="molecule type" value="Genomic_DNA"/>
</dbReference>
<proteinExistence type="inferred from homology"/>
<sequence length="486" mass="52695">MKVTAAALTGLIVGAQTLATPQSQLRVQTTSGRVTGFINSAAPDVAQWLGVPFAEPPVDTLRFLPPVRKHYAGDLITTAYQPACMQQTSSVPTLYTEYLHEFLINGGQSEDCLYLNVYAPLNPTEKNLPVFIYVHGGGYTSGGTNSLYKIPDKWVQSTQSHIVVTIAYRVNIFGQPNAKGQYLNVGLLDQRLAVEWCRDNIARFNGDPSRMVLWGQSAGAGSVGLYSYAYPFDPIVSGLIADSGGANIISTPFDYAHSNFTYLAGLAGCGGLNAADELRCMQKVNASTLAQLVSNTSSISFSPVADNVTRFANVTERARAGLLANLPMITGNNANEGASFGTFNASGESRENYEIGLSAITCPVASEVRNRIENGFTTYRYLYSGNFSNISPLPWVGAAHSAELPLIFNTHWEYRGNSTQYEYEVGYAMQDLWLAFARNSSVDPTNRYGFTWPKDQLNSKTMAVFAANGTINQLGAGAELVDWECA</sequence>
<dbReference type="AlphaFoldDB" id="A0A3D8RSF6"/>
<evidence type="ECO:0000313" key="5">
    <source>
        <dbReference type="EMBL" id="RDW76898.1"/>
    </source>
</evidence>
<evidence type="ECO:0000256" key="2">
    <source>
        <dbReference type="ARBA" id="ARBA00022801"/>
    </source>
</evidence>
<evidence type="ECO:0000313" key="6">
    <source>
        <dbReference type="Proteomes" id="UP000256690"/>
    </source>
</evidence>
<dbReference type="InterPro" id="IPR019819">
    <property type="entry name" value="Carboxylesterase_B_CS"/>
</dbReference>
<dbReference type="InterPro" id="IPR050654">
    <property type="entry name" value="AChE-related_enzymes"/>
</dbReference>
<feature type="chain" id="PRO_5017726787" evidence="3">
    <location>
        <begin position="20"/>
        <end position="486"/>
    </location>
</feature>
<keyword evidence="2 5" id="KW-0378">Hydrolase</keyword>
<gene>
    <name evidence="5" type="ORF">DSM5745_06890</name>
</gene>
<name>A0A3D8RSF6_9EURO</name>
<protein>
    <submittedName>
        <fullName evidence="5">Carboxylic ester hydrolase</fullName>
    </submittedName>
</protein>
<dbReference type="STRING" id="1810919.A0A3D8RSF6"/>
<evidence type="ECO:0000256" key="1">
    <source>
        <dbReference type="ARBA" id="ARBA00005964"/>
    </source>
</evidence>
<dbReference type="SUPFAM" id="SSF53474">
    <property type="entry name" value="alpha/beta-Hydrolases"/>
    <property type="match status" value="1"/>
</dbReference>
<dbReference type="PANTHER" id="PTHR43918:SF4">
    <property type="entry name" value="CARBOXYLIC ESTER HYDROLASE"/>
    <property type="match status" value="1"/>
</dbReference>
<feature type="signal peptide" evidence="3">
    <location>
        <begin position="1"/>
        <end position="19"/>
    </location>
</feature>
<accession>A0A3D8RSF6</accession>
<dbReference type="InterPro" id="IPR029058">
    <property type="entry name" value="AB_hydrolase_fold"/>
</dbReference>
<comment type="caution">
    <text evidence="5">The sequence shown here is derived from an EMBL/GenBank/DDBJ whole genome shotgun (WGS) entry which is preliminary data.</text>
</comment>
<comment type="similarity">
    <text evidence="1">Belongs to the type-B carboxylesterase/lipase family.</text>
</comment>
<dbReference type="GO" id="GO:0052689">
    <property type="term" value="F:carboxylic ester hydrolase activity"/>
    <property type="evidence" value="ECO:0007669"/>
    <property type="project" value="TreeGrafter"/>
</dbReference>
<dbReference type="RefSeq" id="XP_026603210.1">
    <property type="nucleotide sequence ID" value="XM_026748906.1"/>
</dbReference>
<evidence type="ECO:0000259" key="4">
    <source>
        <dbReference type="Pfam" id="PF00135"/>
    </source>
</evidence>
<dbReference type="InterPro" id="IPR002018">
    <property type="entry name" value="CarbesteraseB"/>
</dbReference>
<evidence type="ECO:0000256" key="3">
    <source>
        <dbReference type="SAM" id="SignalP"/>
    </source>
</evidence>
<dbReference type="GeneID" id="38117260"/>
<dbReference type="Gene3D" id="3.40.50.1820">
    <property type="entry name" value="alpha/beta hydrolase"/>
    <property type="match status" value="2"/>
</dbReference>
<keyword evidence="6" id="KW-1185">Reference proteome</keyword>
<dbReference type="PANTHER" id="PTHR43918">
    <property type="entry name" value="ACETYLCHOLINESTERASE"/>
    <property type="match status" value="1"/>
</dbReference>
<organism evidence="5 6">
    <name type="scientific">Aspergillus mulundensis</name>
    <dbReference type="NCBI Taxonomy" id="1810919"/>
    <lineage>
        <taxon>Eukaryota</taxon>
        <taxon>Fungi</taxon>
        <taxon>Dikarya</taxon>
        <taxon>Ascomycota</taxon>
        <taxon>Pezizomycotina</taxon>
        <taxon>Eurotiomycetes</taxon>
        <taxon>Eurotiomycetidae</taxon>
        <taxon>Eurotiales</taxon>
        <taxon>Aspergillaceae</taxon>
        <taxon>Aspergillus</taxon>
        <taxon>Aspergillus subgen. Nidulantes</taxon>
    </lineage>
</organism>
<reference evidence="5 6" key="1">
    <citation type="journal article" date="2018" name="IMA Fungus">
        <title>IMA Genome-F 9: Draft genome sequence of Annulohypoxylon stygium, Aspergillus mulundensis, Berkeleyomyces basicola (syn. Thielaviopsis basicola), Ceratocystis smalleyi, two Cercospora beticola strains, Coleophoma cylindrospora, Fusarium fracticaudum, Phialophora cf. hyalina, and Morchella septimelata.</title>
        <authorList>
            <person name="Wingfield B.D."/>
            <person name="Bills G.F."/>
            <person name="Dong Y."/>
            <person name="Huang W."/>
            <person name="Nel W.J."/>
            <person name="Swalarsk-Parry B.S."/>
            <person name="Vaghefi N."/>
            <person name="Wilken P.M."/>
            <person name="An Z."/>
            <person name="de Beer Z.W."/>
            <person name="De Vos L."/>
            <person name="Chen L."/>
            <person name="Duong T.A."/>
            <person name="Gao Y."/>
            <person name="Hammerbacher A."/>
            <person name="Kikkert J.R."/>
            <person name="Li Y."/>
            <person name="Li H."/>
            <person name="Li K."/>
            <person name="Li Q."/>
            <person name="Liu X."/>
            <person name="Ma X."/>
            <person name="Naidoo K."/>
            <person name="Pethybridge S.J."/>
            <person name="Sun J."/>
            <person name="Steenkamp E.T."/>
            <person name="van der Nest M.A."/>
            <person name="van Wyk S."/>
            <person name="Wingfield M.J."/>
            <person name="Xiong C."/>
            <person name="Yue Q."/>
            <person name="Zhang X."/>
        </authorList>
    </citation>
    <scope>NUCLEOTIDE SEQUENCE [LARGE SCALE GENOMIC DNA]</scope>
    <source>
        <strain evidence="5 6">DSM 5745</strain>
    </source>
</reference>
<dbReference type="Proteomes" id="UP000256690">
    <property type="component" value="Unassembled WGS sequence"/>
</dbReference>
<feature type="domain" description="Carboxylesterase type B" evidence="4">
    <location>
        <begin position="359"/>
        <end position="461"/>
    </location>
</feature>
<feature type="domain" description="Carboxylesterase type B" evidence="4">
    <location>
        <begin position="25"/>
        <end position="348"/>
    </location>
</feature>
<dbReference type="PROSITE" id="PS00941">
    <property type="entry name" value="CARBOXYLESTERASE_B_2"/>
    <property type="match status" value="1"/>
</dbReference>
<dbReference type="OrthoDB" id="408631at2759"/>
<dbReference type="Pfam" id="PF00135">
    <property type="entry name" value="COesterase"/>
    <property type="match status" value="2"/>
</dbReference>
<keyword evidence="3" id="KW-0732">Signal</keyword>